<organism evidence="1">
    <name type="scientific">Dulem virus 39</name>
    <dbReference type="NCBI Taxonomy" id="3145757"/>
    <lineage>
        <taxon>Viruses</taxon>
        <taxon>Duplodnaviria</taxon>
        <taxon>Heunggongvirae</taxon>
        <taxon>Uroviricota</taxon>
        <taxon>Caudoviricetes</taxon>
    </lineage>
</organism>
<reference evidence="1" key="1">
    <citation type="submission" date="2024-03" db="EMBL/GenBank/DDBJ databases">
        <title>Diverse circular DNA viruses in blood, oral, and fecal samples of captive lemurs.</title>
        <authorList>
            <person name="Paietta E.N."/>
            <person name="Kraberger S."/>
            <person name="Lund M.C."/>
            <person name="Custer J.M."/>
            <person name="Vargas K.M."/>
            <person name="Ehmke E.E."/>
            <person name="Yoder A.D."/>
            <person name="Varsani A."/>
        </authorList>
    </citation>
    <scope>NUCLEOTIDE SEQUENCE</scope>
    <source>
        <strain evidence="1">Duke_28FS_1</strain>
    </source>
</reference>
<proteinExistence type="predicted"/>
<accession>A0AAU8B5H2</accession>
<evidence type="ECO:0000313" key="1">
    <source>
        <dbReference type="EMBL" id="XCD07484.1"/>
    </source>
</evidence>
<dbReference type="EMBL" id="PP511791">
    <property type="protein sequence ID" value="XCD07484.1"/>
    <property type="molecule type" value="Genomic_DNA"/>
</dbReference>
<sequence length="64" mass="7734">MLTCRLCGCYCDPSDLINGVCDDCKEAERKEAERKEEQRKQEINRLMRPEYRKLELEDIFYENI</sequence>
<protein>
    <submittedName>
        <fullName evidence="1">Uncharacterized protein</fullName>
    </submittedName>
</protein>
<name>A0AAU8B5H2_9CAUD</name>